<keyword evidence="5" id="KW-1185">Reference proteome</keyword>
<dbReference type="AlphaFoldDB" id="A0A284S2Q0"/>
<evidence type="ECO:0000259" key="3">
    <source>
        <dbReference type="Pfam" id="PF20153"/>
    </source>
</evidence>
<dbReference type="Pfam" id="PF20153">
    <property type="entry name" value="DUF6535"/>
    <property type="match status" value="1"/>
</dbReference>
<name>A0A284S2Q0_ARMOS</name>
<feature type="compositionally biased region" description="Basic and acidic residues" evidence="1">
    <location>
        <begin position="1"/>
        <end position="11"/>
    </location>
</feature>
<proteinExistence type="predicted"/>
<gene>
    <name evidence="4" type="ORF">ARMOST_18785</name>
</gene>
<dbReference type="Proteomes" id="UP000219338">
    <property type="component" value="Unassembled WGS sequence"/>
</dbReference>
<accession>A0A284S2Q0</accession>
<evidence type="ECO:0000313" key="4">
    <source>
        <dbReference type="EMBL" id="SJL15292.1"/>
    </source>
</evidence>
<feature type="region of interest" description="Disordered" evidence="1">
    <location>
        <begin position="1"/>
        <end position="105"/>
    </location>
</feature>
<evidence type="ECO:0000256" key="1">
    <source>
        <dbReference type="SAM" id="MobiDB-lite"/>
    </source>
</evidence>
<feature type="transmembrane region" description="Helical" evidence="2">
    <location>
        <begin position="130"/>
        <end position="148"/>
    </location>
</feature>
<evidence type="ECO:0000313" key="5">
    <source>
        <dbReference type="Proteomes" id="UP000219338"/>
    </source>
</evidence>
<dbReference type="OrthoDB" id="3064335at2759"/>
<keyword evidence="2" id="KW-1133">Transmembrane helix</keyword>
<reference evidence="5" key="1">
    <citation type="journal article" date="2017" name="Nat. Ecol. Evol.">
        <title>Genome expansion and lineage-specific genetic innovations in the forest pathogenic fungi Armillaria.</title>
        <authorList>
            <person name="Sipos G."/>
            <person name="Prasanna A.N."/>
            <person name="Walter M.C."/>
            <person name="O'Connor E."/>
            <person name="Balint B."/>
            <person name="Krizsan K."/>
            <person name="Kiss B."/>
            <person name="Hess J."/>
            <person name="Varga T."/>
            <person name="Slot J."/>
            <person name="Riley R."/>
            <person name="Boka B."/>
            <person name="Rigling D."/>
            <person name="Barry K."/>
            <person name="Lee J."/>
            <person name="Mihaltcheva S."/>
            <person name="LaButti K."/>
            <person name="Lipzen A."/>
            <person name="Waldron R."/>
            <person name="Moloney N.M."/>
            <person name="Sperisen C."/>
            <person name="Kredics L."/>
            <person name="Vagvoelgyi C."/>
            <person name="Patrignani A."/>
            <person name="Fitzpatrick D."/>
            <person name="Nagy I."/>
            <person name="Doyle S."/>
            <person name="Anderson J.B."/>
            <person name="Grigoriev I.V."/>
            <person name="Gueldener U."/>
            <person name="Muensterkoetter M."/>
            <person name="Nagy L.G."/>
        </authorList>
    </citation>
    <scope>NUCLEOTIDE SEQUENCE [LARGE SCALE GENOMIC DNA]</scope>
    <source>
        <strain evidence="5">C18/9</strain>
    </source>
</reference>
<feature type="transmembrane region" description="Helical" evidence="2">
    <location>
        <begin position="209"/>
        <end position="239"/>
    </location>
</feature>
<keyword evidence="2" id="KW-0472">Membrane</keyword>
<dbReference type="EMBL" id="FUEG01000028">
    <property type="protein sequence ID" value="SJL15292.1"/>
    <property type="molecule type" value="Genomic_DNA"/>
</dbReference>
<organism evidence="4 5">
    <name type="scientific">Armillaria ostoyae</name>
    <name type="common">Armillaria root rot fungus</name>
    <dbReference type="NCBI Taxonomy" id="47428"/>
    <lineage>
        <taxon>Eukaryota</taxon>
        <taxon>Fungi</taxon>
        <taxon>Dikarya</taxon>
        <taxon>Basidiomycota</taxon>
        <taxon>Agaricomycotina</taxon>
        <taxon>Agaricomycetes</taxon>
        <taxon>Agaricomycetidae</taxon>
        <taxon>Agaricales</taxon>
        <taxon>Marasmiineae</taxon>
        <taxon>Physalacriaceae</taxon>
        <taxon>Armillaria</taxon>
    </lineage>
</organism>
<dbReference type="InterPro" id="IPR045338">
    <property type="entry name" value="DUF6535"/>
</dbReference>
<feature type="domain" description="DUF6535" evidence="3">
    <location>
        <begin position="108"/>
        <end position="235"/>
    </location>
</feature>
<keyword evidence="2" id="KW-0812">Transmembrane</keyword>
<sequence length="423" mass="46780">MEPSDIRDRTPHYPGSNDEDVRVTDELNSSTRAEISFDQGENSHRSAHHASTTEQGTTMPSPDEGSVPATPASLKKPHSPPVVAPIDDSQGYPPSPPFKEAGPTSSVWHAYSDESRNSDSDMLRDRRGEVNILLVFAGLFSAVVSAFFTQSSYSLQPDYQEMSAILLFDQINIQRGLANGIFIDDIPTSSIDPTAPFTPDPYDLIASGFWLTSLTLSLATAFFATLVDACVRALVLLCFRKKSLSYILSAIYGCPPITTVPGLASLLKVKNVSEASNVLASEIYAAHKSCIENEVDALHWLYKRSSTSAIHRLVIQALAGLSPDHKARAEEVFSPHWIEIRDEKERMLMDCMELTQDGPTRWIPKDIPNIGGRIEPLLQLEILFPAICRKFPSRLFREYNLDFSRKLSNTLSITLSAIDDAHI</sequence>
<protein>
    <recommendedName>
        <fullName evidence="3">DUF6535 domain-containing protein</fullName>
    </recommendedName>
</protein>
<feature type="compositionally biased region" description="Polar residues" evidence="1">
    <location>
        <begin position="49"/>
        <end position="60"/>
    </location>
</feature>
<evidence type="ECO:0000256" key="2">
    <source>
        <dbReference type="SAM" id="Phobius"/>
    </source>
</evidence>